<dbReference type="Pfam" id="PF05826">
    <property type="entry name" value="Phospholip_A2_2"/>
    <property type="match status" value="2"/>
</dbReference>
<dbReference type="GO" id="GO:0004623">
    <property type="term" value="F:phospholipase A2 activity"/>
    <property type="evidence" value="ECO:0007669"/>
    <property type="project" value="UniProtKB-EC"/>
</dbReference>
<dbReference type="GO" id="GO:0050482">
    <property type="term" value="P:arachidonate secretion"/>
    <property type="evidence" value="ECO:0007669"/>
    <property type="project" value="InterPro"/>
</dbReference>
<dbReference type="Proteomes" id="UP000261660">
    <property type="component" value="Unplaced"/>
</dbReference>
<evidence type="ECO:0000256" key="4">
    <source>
        <dbReference type="ARBA" id="ARBA00022525"/>
    </source>
</evidence>
<feature type="region of interest" description="Disordered" evidence="10">
    <location>
        <begin position="514"/>
        <end position="539"/>
    </location>
</feature>
<feature type="signal peptide" evidence="11">
    <location>
        <begin position="1"/>
        <end position="21"/>
    </location>
</feature>
<dbReference type="InParanoid" id="A0A3Q3G8E0"/>
<accession>A0A3Q3G8E0</accession>
<evidence type="ECO:0000256" key="9">
    <source>
        <dbReference type="ARBA" id="ARBA00023157"/>
    </source>
</evidence>
<dbReference type="SMART" id="SM00085">
    <property type="entry name" value="PA2c"/>
    <property type="match status" value="1"/>
</dbReference>
<evidence type="ECO:0000313" key="14">
    <source>
        <dbReference type="Proteomes" id="UP000261660"/>
    </source>
</evidence>
<dbReference type="InterPro" id="IPR036444">
    <property type="entry name" value="PLipase_A2_dom_sf"/>
</dbReference>
<dbReference type="Ensembl" id="ENSLBET00000029162.1">
    <property type="protein sequence ID" value="ENSLBEP00000027834.1"/>
    <property type="gene ID" value="ENSLBEG00000021111.1"/>
</dbReference>
<evidence type="ECO:0000256" key="6">
    <source>
        <dbReference type="ARBA" id="ARBA00022801"/>
    </source>
</evidence>
<keyword evidence="11" id="KW-0732">Signal</keyword>
<dbReference type="PROSITE" id="PS00118">
    <property type="entry name" value="PA2_HIS"/>
    <property type="match status" value="1"/>
</dbReference>
<dbReference type="Gene3D" id="1.20.90.10">
    <property type="entry name" value="Phospholipase A2 domain"/>
    <property type="match status" value="2"/>
</dbReference>
<evidence type="ECO:0000256" key="3">
    <source>
        <dbReference type="ARBA" id="ARBA00013278"/>
    </source>
</evidence>
<feature type="chain" id="PRO_5018734543" description="phospholipase A2" evidence="11">
    <location>
        <begin position="22"/>
        <end position="712"/>
    </location>
</feature>
<dbReference type="GO" id="GO:0046872">
    <property type="term" value="F:metal ion binding"/>
    <property type="evidence" value="ECO:0007669"/>
    <property type="project" value="UniProtKB-KW"/>
</dbReference>
<feature type="compositionally biased region" description="Basic residues" evidence="10">
    <location>
        <begin position="325"/>
        <end position="339"/>
    </location>
</feature>
<dbReference type="SUPFAM" id="SSF48619">
    <property type="entry name" value="Phospholipase A2, PLA2"/>
    <property type="match status" value="2"/>
</dbReference>
<sequence length="712" mass="80388">MHSRCLPQVLLALSSLIFSKAQDFMGSGISCVRSSRADDGQTRVTFLREETAGARSLYLTLWSEDKRLVTCEVNPSPVVTERYLALCDECNTQRQEVSQRFNISALLVSDAPCAPRFSDKKKFFRRARQDGKEGKTRSRRSVIFPGTLWCGTGSRALGYEQLGMFEGADRCCREHDHCQHIIPAFTVNYGVFNSKFFTVSHCDCDQRFRQCLLGVNDTISSMVGYSFFNILQVPCFELKPHKRCTEMYWWGMCKVANVAPYAFFKSTVPFNTSDLTSQFGDNTDSTKITGTGGWQVTERPMVSTKSPKSDHRCSSRDPPRGDTFHRRRKKGKGCKRHQKLSTVAPSQRPSVTTATPLMKMGVLNASNGSSLLSKKERVGKKKSTRKVKSSFTTQKSQVSLNVTTILYPHTTSTTQSTPSFTHKQNMQLQIPTAWTKTAESKKKVQKQTHCCGLALRGVAFQRHCKRCPKLKASDRMTITSSTPTNRLPIKSLEKLQLKKTTEKDLKQDTFKKLRSRATSTKPKQAVSSHEEVKTQGMKSSHLVWNNTRPESLGRTKAPTTAAERGLTENHLLCESLKHLDECQYKIPPLEKKYELQNMESKTAYHCDCTSRLALEIKSYKQPNVLPTLLMDFVSEFCFKPPKERKCHSKKSCSGGFTKASDLLRALKKIEGKATAVVRNAVNDRKRGIPVRLSKRCLRLQREAAIMAQLTRL</sequence>
<keyword evidence="7" id="KW-0106">Calcium</keyword>
<protein>
    <recommendedName>
        <fullName evidence="3">phospholipase A2</fullName>
        <ecNumber evidence="3">3.1.1.4</ecNumber>
    </recommendedName>
</protein>
<dbReference type="EC" id="3.1.1.4" evidence="3"/>
<feature type="compositionally biased region" description="Basic and acidic residues" evidence="10">
    <location>
        <begin position="307"/>
        <end position="324"/>
    </location>
</feature>
<feature type="compositionally biased region" description="Polar residues" evidence="10">
    <location>
        <begin position="516"/>
        <end position="527"/>
    </location>
</feature>
<proteinExistence type="predicted"/>
<keyword evidence="6" id="KW-0378">Hydrolase</keyword>
<feature type="region of interest" description="Disordered" evidence="10">
    <location>
        <begin position="281"/>
        <end position="349"/>
    </location>
</feature>
<dbReference type="CDD" id="cd04704">
    <property type="entry name" value="PLA2_bee_venom_like"/>
    <property type="match status" value="1"/>
</dbReference>
<dbReference type="InterPro" id="IPR016090">
    <property type="entry name" value="PLA2-like_dom"/>
</dbReference>
<evidence type="ECO:0000259" key="12">
    <source>
        <dbReference type="SMART" id="SM00085"/>
    </source>
</evidence>
<keyword evidence="8" id="KW-0443">Lipid metabolism</keyword>
<keyword evidence="5" id="KW-0479">Metal-binding</keyword>
<feature type="compositionally biased region" description="Polar residues" evidence="10">
    <location>
        <begin position="340"/>
        <end position="349"/>
    </location>
</feature>
<evidence type="ECO:0000256" key="1">
    <source>
        <dbReference type="ARBA" id="ARBA00001913"/>
    </source>
</evidence>
<dbReference type="GO" id="GO:0006644">
    <property type="term" value="P:phospholipid metabolic process"/>
    <property type="evidence" value="ECO:0007669"/>
    <property type="project" value="InterPro"/>
</dbReference>
<reference evidence="13" key="1">
    <citation type="submission" date="2025-08" db="UniProtKB">
        <authorList>
            <consortium name="Ensembl"/>
        </authorList>
    </citation>
    <scope>IDENTIFICATION</scope>
</reference>
<comment type="subcellular location">
    <subcellularLocation>
        <location evidence="2">Secreted</location>
    </subcellularLocation>
</comment>
<dbReference type="OrthoDB" id="10059604at2759"/>
<evidence type="ECO:0000313" key="13">
    <source>
        <dbReference type="Ensembl" id="ENSLBEP00000027834.1"/>
    </source>
</evidence>
<name>A0A3Q3G8E0_9LABR</name>
<reference evidence="13" key="2">
    <citation type="submission" date="2025-09" db="UniProtKB">
        <authorList>
            <consortium name="Ensembl"/>
        </authorList>
    </citation>
    <scope>IDENTIFICATION</scope>
</reference>
<keyword evidence="14" id="KW-1185">Reference proteome</keyword>
<evidence type="ECO:0000256" key="5">
    <source>
        <dbReference type="ARBA" id="ARBA00022723"/>
    </source>
</evidence>
<evidence type="ECO:0000256" key="8">
    <source>
        <dbReference type="ARBA" id="ARBA00023098"/>
    </source>
</evidence>
<dbReference type="GeneTree" id="ENSGT00940000165179"/>
<dbReference type="GO" id="GO:0005576">
    <property type="term" value="C:extracellular region"/>
    <property type="evidence" value="ECO:0007669"/>
    <property type="project" value="UniProtKB-SubCell"/>
</dbReference>
<evidence type="ECO:0000256" key="7">
    <source>
        <dbReference type="ARBA" id="ARBA00022837"/>
    </source>
</evidence>
<dbReference type="PANTHER" id="PTHR12253">
    <property type="entry name" value="RH14732P"/>
    <property type="match status" value="1"/>
</dbReference>
<evidence type="ECO:0000256" key="2">
    <source>
        <dbReference type="ARBA" id="ARBA00004613"/>
    </source>
</evidence>
<evidence type="ECO:0000256" key="10">
    <source>
        <dbReference type="SAM" id="MobiDB-lite"/>
    </source>
</evidence>
<keyword evidence="9" id="KW-1015">Disulfide bond</keyword>
<keyword evidence="4" id="KW-0964">Secreted</keyword>
<dbReference type="STRING" id="56723.ENSLBEP00000027834"/>
<dbReference type="InterPro" id="IPR033113">
    <property type="entry name" value="PLA2_histidine"/>
</dbReference>
<comment type="cofactor">
    <cofactor evidence="1">
        <name>Ca(2+)</name>
        <dbReference type="ChEBI" id="CHEBI:29108"/>
    </cofactor>
</comment>
<dbReference type="FunFam" id="1.20.90.10:FF:000002">
    <property type="entry name" value="Phospholipase A2 group III"/>
    <property type="match status" value="1"/>
</dbReference>
<evidence type="ECO:0000256" key="11">
    <source>
        <dbReference type="SAM" id="SignalP"/>
    </source>
</evidence>
<dbReference type="AlphaFoldDB" id="A0A3Q3G8E0"/>
<feature type="domain" description="Phospholipase A2-like central" evidence="12">
    <location>
        <begin position="133"/>
        <end position="254"/>
    </location>
</feature>
<organism evidence="13 14">
    <name type="scientific">Labrus bergylta</name>
    <name type="common">ballan wrasse</name>
    <dbReference type="NCBI Taxonomy" id="56723"/>
    <lineage>
        <taxon>Eukaryota</taxon>
        <taxon>Metazoa</taxon>
        <taxon>Chordata</taxon>
        <taxon>Craniata</taxon>
        <taxon>Vertebrata</taxon>
        <taxon>Euteleostomi</taxon>
        <taxon>Actinopterygii</taxon>
        <taxon>Neopterygii</taxon>
        <taxon>Teleostei</taxon>
        <taxon>Neoteleostei</taxon>
        <taxon>Acanthomorphata</taxon>
        <taxon>Eupercaria</taxon>
        <taxon>Labriformes</taxon>
        <taxon>Labridae</taxon>
        <taxon>Labrus</taxon>
    </lineage>
</organism>